<dbReference type="InterPro" id="IPR029063">
    <property type="entry name" value="SAM-dependent_MTases_sf"/>
</dbReference>
<dbReference type="Pfam" id="PF08241">
    <property type="entry name" value="Methyltransf_11"/>
    <property type="match status" value="1"/>
</dbReference>
<dbReference type="EMBL" id="AP027081">
    <property type="protein sequence ID" value="BDU77191.1"/>
    <property type="molecule type" value="Genomic_DNA"/>
</dbReference>
<reference evidence="2" key="1">
    <citation type="journal article" date="2023" name="Int. J. Syst. Evol. Microbiol.">
        <title>Mesoterricola silvestris gen. nov., sp. nov., Mesoterricola sediminis sp. nov., Geothrix oryzae sp. nov., Geothrix edaphica sp. nov., Geothrix rubra sp. nov., and Geothrix limicola sp. nov., six novel members of Acidobacteriota isolated from soils.</title>
        <authorList>
            <person name="Itoh H."/>
            <person name="Sugisawa Y."/>
            <person name="Mise K."/>
            <person name="Xu Z."/>
            <person name="Kuniyasu M."/>
            <person name="Ushijima N."/>
            <person name="Kawano K."/>
            <person name="Kobayashi E."/>
            <person name="Shiratori Y."/>
            <person name="Masuda Y."/>
            <person name="Senoo K."/>
        </authorList>
    </citation>
    <scope>NUCLEOTIDE SEQUENCE</scope>
    <source>
        <strain evidence="2">W786</strain>
    </source>
</reference>
<gene>
    <name evidence="2" type="ORF">METESE_21490</name>
</gene>
<dbReference type="AlphaFoldDB" id="A0AA48H4A6"/>
<evidence type="ECO:0000313" key="3">
    <source>
        <dbReference type="Proteomes" id="UP001228113"/>
    </source>
</evidence>
<keyword evidence="3" id="KW-1185">Reference proteome</keyword>
<dbReference type="RefSeq" id="WP_243336031.1">
    <property type="nucleotide sequence ID" value="NZ_AP027081.1"/>
</dbReference>
<dbReference type="SUPFAM" id="SSF53335">
    <property type="entry name" value="S-adenosyl-L-methionine-dependent methyltransferases"/>
    <property type="match status" value="1"/>
</dbReference>
<evidence type="ECO:0000313" key="2">
    <source>
        <dbReference type="EMBL" id="BDU77191.1"/>
    </source>
</evidence>
<accession>A0AA48H4A6</accession>
<dbReference type="Proteomes" id="UP001228113">
    <property type="component" value="Chromosome"/>
</dbReference>
<dbReference type="InterPro" id="IPR013216">
    <property type="entry name" value="Methyltransf_11"/>
</dbReference>
<dbReference type="PANTHER" id="PTHR42912">
    <property type="entry name" value="METHYLTRANSFERASE"/>
    <property type="match status" value="1"/>
</dbReference>
<proteinExistence type="predicted"/>
<dbReference type="PANTHER" id="PTHR42912:SF80">
    <property type="entry name" value="METHYLTRANSFERASE DOMAIN-CONTAINING PROTEIN"/>
    <property type="match status" value="1"/>
</dbReference>
<dbReference type="Gene3D" id="3.40.50.150">
    <property type="entry name" value="Vaccinia Virus protein VP39"/>
    <property type="match status" value="1"/>
</dbReference>
<evidence type="ECO:0000259" key="1">
    <source>
        <dbReference type="Pfam" id="PF08241"/>
    </source>
</evidence>
<keyword evidence="2" id="KW-0808">Transferase</keyword>
<protein>
    <submittedName>
        <fullName evidence="2">Methyltransferase</fullName>
    </submittedName>
</protein>
<organism evidence="2 3">
    <name type="scientific">Mesoterricola sediminis</name>
    <dbReference type="NCBI Taxonomy" id="2927980"/>
    <lineage>
        <taxon>Bacteria</taxon>
        <taxon>Pseudomonadati</taxon>
        <taxon>Acidobacteriota</taxon>
        <taxon>Holophagae</taxon>
        <taxon>Holophagales</taxon>
        <taxon>Holophagaceae</taxon>
        <taxon>Mesoterricola</taxon>
    </lineage>
</organism>
<feature type="domain" description="Methyltransferase type 11" evidence="1">
    <location>
        <begin position="44"/>
        <end position="137"/>
    </location>
</feature>
<dbReference type="GO" id="GO:0008757">
    <property type="term" value="F:S-adenosylmethionine-dependent methyltransferase activity"/>
    <property type="evidence" value="ECO:0007669"/>
    <property type="project" value="InterPro"/>
</dbReference>
<name>A0AA48H4A6_9BACT</name>
<keyword evidence="2" id="KW-0489">Methyltransferase</keyword>
<dbReference type="InterPro" id="IPR050508">
    <property type="entry name" value="Methyltransf_Superfamily"/>
</dbReference>
<dbReference type="CDD" id="cd02440">
    <property type="entry name" value="AdoMet_MTases"/>
    <property type="match status" value="1"/>
</dbReference>
<dbReference type="GO" id="GO:0032259">
    <property type="term" value="P:methylation"/>
    <property type="evidence" value="ECO:0007669"/>
    <property type="project" value="UniProtKB-KW"/>
</dbReference>
<sequence>MQWFERDFDHPLYFEIYKDKDAEAAVEGPGLAALLALPPGSRVLDLPCGWGRLRPALEAQGYEVVGGDLSPLNLARHAAEHPGALARLDLRALPFRSGCADGVFCAYTSWGYFPTDAENQRQLAEFARVLRPGGVLLLDLAGRGFFLRALATLDGDWYEVEGQYRERVRLSQDGRRFLTDRIMGDQRFQHDIWIPTDAEARAALAAAGLEVEEAFGSWQGAPWNPWAERWIYRAVKQ</sequence>
<dbReference type="KEGG" id="msea:METESE_21490"/>